<feature type="domain" description="HTH crp-type" evidence="5">
    <location>
        <begin position="137"/>
        <end position="203"/>
    </location>
</feature>
<dbReference type="InterPro" id="IPR012318">
    <property type="entry name" value="HTH_CRP"/>
</dbReference>
<dbReference type="EMBL" id="FTMS01000008">
    <property type="protein sequence ID" value="SIQ39058.1"/>
    <property type="molecule type" value="Genomic_DNA"/>
</dbReference>
<evidence type="ECO:0000259" key="5">
    <source>
        <dbReference type="PROSITE" id="PS51063"/>
    </source>
</evidence>
<evidence type="ECO:0000313" key="6">
    <source>
        <dbReference type="EMBL" id="SIQ39058.1"/>
    </source>
</evidence>
<evidence type="ECO:0000313" key="7">
    <source>
        <dbReference type="Proteomes" id="UP000186400"/>
    </source>
</evidence>
<evidence type="ECO:0000256" key="2">
    <source>
        <dbReference type="ARBA" id="ARBA00023125"/>
    </source>
</evidence>
<gene>
    <name evidence="6" type="ORF">SAMN05920897_10831</name>
</gene>
<feature type="domain" description="Cyclic nucleotide-binding" evidence="4">
    <location>
        <begin position="4"/>
        <end position="107"/>
    </location>
</feature>
<dbReference type="OrthoDB" id="9813903at2"/>
<dbReference type="CDD" id="cd00038">
    <property type="entry name" value="CAP_ED"/>
    <property type="match status" value="1"/>
</dbReference>
<organism evidence="6 7">
    <name type="scientific">Alkalispirochaeta americana</name>
    <dbReference type="NCBI Taxonomy" id="159291"/>
    <lineage>
        <taxon>Bacteria</taxon>
        <taxon>Pseudomonadati</taxon>
        <taxon>Spirochaetota</taxon>
        <taxon>Spirochaetia</taxon>
        <taxon>Spirochaetales</taxon>
        <taxon>Spirochaetaceae</taxon>
        <taxon>Alkalispirochaeta</taxon>
    </lineage>
</organism>
<keyword evidence="2" id="KW-0238">DNA-binding</keyword>
<dbReference type="GO" id="GO:0003700">
    <property type="term" value="F:DNA-binding transcription factor activity"/>
    <property type="evidence" value="ECO:0007669"/>
    <property type="project" value="TreeGrafter"/>
</dbReference>
<dbReference type="InterPro" id="IPR050397">
    <property type="entry name" value="Env_Response_Regulators"/>
</dbReference>
<dbReference type="AlphaFoldDB" id="A0A1N6SD57"/>
<dbReference type="RefSeq" id="WP_076488607.1">
    <property type="nucleotide sequence ID" value="NZ_FTMS01000008.1"/>
</dbReference>
<dbReference type="PROSITE" id="PS50042">
    <property type="entry name" value="CNMP_BINDING_3"/>
    <property type="match status" value="1"/>
</dbReference>
<dbReference type="InterPro" id="IPR014710">
    <property type="entry name" value="RmlC-like_jellyroll"/>
</dbReference>
<dbReference type="Gene3D" id="2.60.120.10">
    <property type="entry name" value="Jelly Rolls"/>
    <property type="match status" value="1"/>
</dbReference>
<dbReference type="Proteomes" id="UP000186400">
    <property type="component" value="Unassembled WGS sequence"/>
</dbReference>
<keyword evidence="1" id="KW-0805">Transcription regulation</keyword>
<dbReference type="PANTHER" id="PTHR24567:SF26">
    <property type="entry name" value="REGULATORY PROTEIN YEIL"/>
    <property type="match status" value="1"/>
</dbReference>
<dbReference type="InterPro" id="IPR036390">
    <property type="entry name" value="WH_DNA-bd_sf"/>
</dbReference>
<protein>
    <submittedName>
        <fullName evidence="6">Transcriptional regulator, Crp/Fnr family</fullName>
    </submittedName>
</protein>
<evidence type="ECO:0000256" key="3">
    <source>
        <dbReference type="ARBA" id="ARBA00023163"/>
    </source>
</evidence>
<evidence type="ECO:0000256" key="1">
    <source>
        <dbReference type="ARBA" id="ARBA00023015"/>
    </source>
</evidence>
<dbReference type="Pfam" id="PF13545">
    <property type="entry name" value="HTH_Crp_2"/>
    <property type="match status" value="1"/>
</dbReference>
<accession>A0A1N6SD57</accession>
<keyword evidence="7" id="KW-1185">Reference proteome</keyword>
<dbReference type="InterPro" id="IPR018490">
    <property type="entry name" value="cNMP-bd_dom_sf"/>
</dbReference>
<dbReference type="SUPFAM" id="SSF51206">
    <property type="entry name" value="cAMP-binding domain-like"/>
    <property type="match status" value="1"/>
</dbReference>
<dbReference type="SMART" id="SM00419">
    <property type="entry name" value="HTH_CRP"/>
    <property type="match status" value="1"/>
</dbReference>
<sequence length="207" mass="23312">MADLFTHLGEDFMERLGDGLPSKNIARGTIIFMEGQEGDHFFCLLRGQVRLFRSTGDGREVTLHMVEAGDLFAEIVLFERDTYPASAVAVEDCSIRAIPRERLLGLLSEAPLREEFIRNLVGKMRFLSQQLYVLATMDVRQRLARFLAVRFGQVPLITLDLNKQETAAAISVRPETLSRALAALKDEGLLGWSGKTITVDPRFWKDI</sequence>
<dbReference type="PROSITE" id="PS51063">
    <property type="entry name" value="HTH_CRP_2"/>
    <property type="match status" value="1"/>
</dbReference>
<reference evidence="6 7" key="1">
    <citation type="submission" date="2017-01" db="EMBL/GenBank/DDBJ databases">
        <authorList>
            <person name="Mah S.A."/>
            <person name="Swanson W.J."/>
            <person name="Moy G.W."/>
            <person name="Vacquier V.D."/>
        </authorList>
    </citation>
    <scope>NUCLEOTIDE SEQUENCE [LARGE SCALE GENOMIC DNA]</scope>
    <source>
        <strain evidence="6 7">ASpG1</strain>
    </source>
</reference>
<evidence type="ECO:0000259" key="4">
    <source>
        <dbReference type="PROSITE" id="PS50042"/>
    </source>
</evidence>
<proteinExistence type="predicted"/>
<name>A0A1N6SD57_9SPIO</name>
<dbReference type="STRING" id="159291.SAMN05920897_10831"/>
<keyword evidence="3" id="KW-0804">Transcription</keyword>
<dbReference type="PANTHER" id="PTHR24567">
    <property type="entry name" value="CRP FAMILY TRANSCRIPTIONAL REGULATORY PROTEIN"/>
    <property type="match status" value="1"/>
</dbReference>
<dbReference type="GO" id="GO:0003677">
    <property type="term" value="F:DNA binding"/>
    <property type="evidence" value="ECO:0007669"/>
    <property type="project" value="UniProtKB-KW"/>
</dbReference>
<dbReference type="SMART" id="SM00100">
    <property type="entry name" value="cNMP"/>
    <property type="match status" value="1"/>
</dbReference>
<dbReference type="GO" id="GO:0005829">
    <property type="term" value="C:cytosol"/>
    <property type="evidence" value="ECO:0007669"/>
    <property type="project" value="TreeGrafter"/>
</dbReference>
<dbReference type="Pfam" id="PF00027">
    <property type="entry name" value="cNMP_binding"/>
    <property type="match status" value="1"/>
</dbReference>
<dbReference type="SUPFAM" id="SSF46785">
    <property type="entry name" value="Winged helix' DNA-binding domain"/>
    <property type="match status" value="1"/>
</dbReference>
<dbReference type="InterPro" id="IPR000595">
    <property type="entry name" value="cNMP-bd_dom"/>
</dbReference>